<feature type="domain" description="HTH gntR-type" evidence="4">
    <location>
        <begin position="6"/>
        <end position="74"/>
    </location>
</feature>
<dbReference type="PANTHER" id="PTHR43537:SF5">
    <property type="entry name" value="UXU OPERON TRANSCRIPTIONAL REGULATOR"/>
    <property type="match status" value="1"/>
</dbReference>
<dbReference type="InterPro" id="IPR011711">
    <property type="entry name" value="GntR_C"/>
</dbReference>
<name>A0ABN1HY67_9SPHN</name>
<dbReference type="Gene3D" id="1.10.10.10">
    <property type="entry name" value="Winged helix-like DNA-binding domain superfamily/Winged helix DNA-binding domain"/>
    <property type="match status" value="1"/>
</dbReference>
<gene>
    <name evidence="5" type="ORF">GCM10009102_25930</name>
</gene>
<dbReference type="SUPFAM" id="SSF46785">
    <property type="entry name" value="Winged helix' DNA-binding domain"/>
    <property type="match status" value="1"/>
</dbReference>
<dbReference type="Gene3D" id="1.20.120.530">
    <property type="entry name" value="GntR ligand-binding domain-like"/>
    <property type="match status" value="1"/>
</dbReference>
<dbReference type="PRINTS" id="PR00035">
    <property type="entry name" value="HTHGNTR"/>
</dbReference>
<comment type="caution">
    <text evidence="5">The sequence shown here is derived from an EMBL/GenBank/DDBJ whole genome shotgun (WGS) entry which is preliminary data.</text>
</comment>
<protein>
    <submittedName>
        <fullName evidence="5">FadR/GntR family transcriptional regulator</fullName>
    </submittedName>
</protein>
<reference evidence="6" key="1">
    <citation type="journal article" date="2019" name="Int. J. Syst. Evol. Microbiol.">
        <title>The Global Catalogue of Microorganisms (GCM) 10K type strain sequencing project: providing services to taxonomists for standard genome sequencing and annotation.</title>
        <authorList>
            <consortium name="The Broad Institute Genomics Platform"/>
            <consortium name="The Broad Institute Genome Sequencing Center for Infectious Disease"/>
            <person name="Wu L."/>
            <person name="Ma J."/>
        </authorList>
    </citation>
    <scope>NUCLEOTIDE SEQUENCE [LARGE SCALE GENOMIC DNA]</scope>
    <source>
        <strain evidence="6">JCM 14603</strain>
    </source>
</reference>
<dbReference type="Proteomes" id="UP001500238">
    <property type="component" value="Unassembled WGS sequence"/>
</dbReference>
<organism evidence="5 6">
    <name type="scientific">Sphingomonas insulae</name>
    <dbReference type="NCBI Taxonomy" id="424800"/>
    <lineage>
        <taxon>Bacteria</taxon>
        <taxon>Pseudomonadati</taxon>
        <taxon>Pseudomonadota</taxon>
        <taxon>Alphaproteobacteria</taxon>
        <taxon>Sphingomonadales</taxon>
        <taxon>Sphingomonadaceae</taxon>
        <taxon>Sphingomonas</taxon>
    </lineage>
</organism>
<dbReference type="PANTHER" id="PTHR43537">
    <property type="entry name" value="TRANSCRIPTIONAL REGULATOR, GNTR FAMILY"/>
    <property type="match status" value="1"/>
</dbReference>
<evidence type="ECO:0000313" key="6">
    <source>
        <dbReference type="Proteomes" id="UP001500238"/>
    </source>
</evidence>
<dbReference type="SMART" id="SM00895">
    <property type="entry name" value="FCD"/>
    <property type="match status" value="1"/>
</dbReference>
<evidence type="ECO:0000313" key="5">
    <source>
        <dbReference type="EMBL" id="GAA0673172.1"/>
    </source>
</evidence>
<dbReference type="PROSITE" id="PS50949">
    <property type="entry name" value="HTH_GNTR"/>
    <property type="match status" value="1"/>
</dbReference>
<keyword evidence="2" id="KW-0238">DNA-binding</keyword>
<dbReference type="InterPro" id="IPR008920">
    <property type="entry name" value="TF_FadR/GntR_C"/>
</dbReference>
<sequence length="249" mass="27113">MAGTHRKLYQQVAEALAARIANGSHAIGDRLPGERDLAEQFKVSRPTIREAMIALEMRGIVEARHKSGIYVMQAPAANRQFGDLDVGAFELVEARLAIEGEAAALAATAIDTDTLAQLTGLLATMAHETEQREKVDVDRTFHLLIAGATGNSVIRSMVETLWDLRESSPLCVHMFAAARRNGVAPRVDEHRAIVAALAAHDSKAARAAMRAHLSRVVDDLLEATRLELIQRAEADADAQRVQVNMRAWA</sequence>
<keyword evidence="1" id="KW-0805">Transcription regulation</keyword>
<evidence type="ECO:0000256" key="2">
    <source>
        <dbReference type="ARBA" id="ARBA00023125"/>
    </source>
</evidence>
<dbReference type="InterPro" id="IPR036390">
    <property type="entry name" value="WH_DNA-bd_sf"/>
</dbReference>
<keyword evidence="6" id="KW-1185">Reference proteome</keyword>
<accession>A0ABN1HY67</accession>
<keyword evidence="3" id="KW-0804">Transcription</keyword>
<dbReference type="EMBL" id="BAAAES010000009">
    <property type="protein sequence ID" value="GAA0673172.1"/>
    <property type="molecule type" value="Genomic_DNA"/>
</dbReference>
<evidence type="ECO:0000256" key="3">
    <source>
        <dbReference type="ARBA" id="ARBA00023163"/>
    </source>
</evidence>
<dbReference type="CDD" id="cd07377">
    <property type="entry name" value="WHTH_GntR"/>
    <property type="match status" value="1"/>
</dbReference>
<evidence type="ECO:0000256" key="1">
    <source>
        <dbReference type="ARBA" id="ARBA00023015"/>
    </source>
</evidence>
<dbReference type="InterPro" id="IPR000524">
    <property type="entry name" value="Tscrpt_reg_HTH_GntR"/>
</dbReference>
<dbReference type="Pfam" id="PF07729">
    <property type="entry name" value="FCD"/>
    <property type="match status" value="1"/>
</dbReference>
<dbReference type="SMART" id="SM00345">
    <property type="entry name" value="HTH_GNTR"/>
    <property type="match status" value="1"/>
</dbReference>
<proteinExistence type="predicted"/>
<dbReference type="Pfam" id="PF00392">
    <property type="entry name" value="GntR"/>
    <property type="match status" value="1"/>
</dbReference>
<dbReference type="SUPFAM" id="SSF48008">
    <property type="entry name" value="GntR ligand-binding domain-like"/>
    <property type="match status" value="1"/>
</dbReference>
<dbReference type="InterPro" id="IPR036388">
    <property type="entry name" value="WH-like_DNA-bd_sf"/>
</dbReference>
<evidence type="ECO:0000259" key="4">
    <source>
        <dbReference type="PROSITE" id="PS50949"/>
    </source>
</evidence>